<dbReference type="Gene3D" id="2.130.10.10">
    <property type="entry name" value="YVTN repeat-like/Quinoprotein amine dehydrogenase"/>
    <property type="match status" value="1"/>
</dbReference>
<dbReference type="InterPro" id="IPR015943">
    <property type="entry name" value="WD40/YVTN_repeat-like_dom_sf"/>
</dbReference>
<feature type="domain" description="Pyrrolo-quinoline quinone repeat" evidence="2">
    <location>
        <begin position="87"/>
        <end position="256"/>
    </location>
</feature>
<keyword evidence="4" id="KW-1185">Reference proteome</keyword>
<evidence type="ECO:0000313" key="3">
    <source>
        <dbReference type="EMBL" id="GAA1518341.1"/>
    </source>
</evidence>
<evidence type="ECO:0000256" key="1">
    <source>
        <dbReference type="SAM" id="MobiDB-lite"/>
    </source>
</evidence>
<comment type="caution">
    <text evidence="3">The sequence shown here is derived from an EMBL/GenBank/DDBJ whole genome shotgun (WGS) entry which is preliminary data.</text>
</comment>
<accession>A0ABP4L828</accession>
<proteinExistence type="predicted"/>
<dbReference type="PANTHER" id="PTHR34512:SF30">
    <property type="entry name" value="OUTER MEMBRANE PROTEIN ASSEMBLY FACTOR BAMB"/>
    <property type="match status" value="1"/>
</dbReference>
<dbReference type="InterPro" id="IPR002372">
    <property type="entry name" value="PQQ_rpt_dom"/>
</dbReference>
<dbReference type="EMBL" id="BAAAQD010000006">
    <property type="protein sequence ID" value="GAA1518341.1"/>
    <property type="molecule type" value="Genomic_DNA"/>
</dbReference>
<dbReference type="Pfam" id="PF13360">
    <property type="entry name" value="PQQ_2"/>
    <property type="match status" value="1"/>
</dbReference>
<protein>
    <recommendedName>
        <fullName evidence="2">Pyrrolo-quinoline quinone repeat domain-containing protein</fullName>
    </recommendedName>
</protein>
<reference evidence="4" key="1">
    <citation type="journal article" date="2019" name="Int. J. Syst. Evol. Microbiol.">
        <title>The Global Catalogue of Microorganisms (GCM) 10K type strain sequencing project: providing services to taxonomists for standard genome sequencing and annotation.</title>
        <authorList>
            <consortium name="The Broad Institute Genomics Platform"/>
            <consortium name="The Broad Institute Genome Sequencing Center for Infectious Disease"/>
            <person name="Wu L."/>
            <person name="Ma J."/>
        </authorList>
    </citation>
    <scope>NUCLEOTIDE SEQUENCE [LARGE SCALE GENOMIC DNA]</scope>
    <source>
        <strain evidence="4">JCM 15933</strain>
    </source>
</reference>
<dbReference type="SUPFAM" id="SSF50998">
    <property type="entry name" value="Quinoprotein alcohol dehydrogenase-like"/>
    <property type="match status" value="1"/>
</dbReference>
<feature type="region of interest" description="Disordered" evidence="1">
    <location>
        <begin position="1"/>
        <end position="23"/>
    </location>
</feature>
<name>A0ABP4L828_9ACTN</name>
<sequence>MAETVIELDLSVPWQPPEPPEPRRRLQGRWVAVATALTVTLGLLVSAGPRSGAGLLYTIEQQVLRAQTAGGRLFFARYQGTDPGPMIEAHDLIDGELLWHRSAEAQQQLVTAGDDVVLLMSEDRTGAGDSSALVVLDAATGQELWKRSHVTFTGTTGDVVVVEDVPDERRVEVVWPDSESDVNRAFAQPERRFLGLSARTGGQIWAVTVPQGSDVNVSYSNTYQSRLDRFDVLGRDGRLTRWDARTGRVRATHQLAWSGVSAMFDAGWHDETGRAADRVVVYPEGSPASQVYELPTGRLLFHWPGAQGSGLFRCAVDLFCSGDSGGMDAYDSTTGQHRWHLDEQTHALGMAGRRLITGSRFDPSDPGPVALVDSRTGTVFKQLTGWHVLTTGRRPLLWRLVDMRTAMLGELDPATGVVAVFARAENWFGNPECSVDGEALACIVVGGLSVWRLPSRH</sequence>
<dbReference type="InterPro" id="IPR011047">
    <property type="entry name" value="Quinoprotein_ADH-like_sf"/>
</dbReference>
<evidence type="ECO:0000313" key="4">
    <source>
        <dbReference type="Proteomes" id="UP001501470"/>
    </source>
</evidence>
<dbReference type="RefSeq" id="WP_344503171.1">
    <property type="nucleotide sequence ID" value="NZ_BAAAQD010000006.1"/>
</dbReference>
<gene>
    <name evidence="3" type="ORF">GCM10009827_036860</name>
</gene>
<organism evidence="3 4">
    <name type="scientific">Dactylosporangium maewongense</name>
    <dbReference type="NCBI Taxonomy" id="634393"/>
    <lineage>
        <taxon>Bacteria</taxon>
        <taxon>Bacillati</taxon>
        <taxon>Actinomycetota</taxon>
        <taxon>Actinomycetes</taxon>
        <taxon>Micromonosporales</taxon>
        <taxon>Micromonosporaceae</taxon>
        <taxon>Dactylosporangium</taxon>
    </lineage>
</organism>
<evidence type="ECO:0000259" key="2">
    <source>
        <dbReference type="Pfam" id="PF13360"/>
    </source>
</evidence>
<dbReference type="Proteomes" id="UP001501470">
    <property type="component" value="Unassembled WGS sequence"/>
</dbReference>
<dbReference type="PANTHER" id="PTHR34512">
    <property type="entry name" value="CELL SURFACE PROTEIN"/>
    <property type="match status" value="1"/>
</dbReference>